<accession>A0A132BDG3</accession>
<dbReference type="OrthoDB" id="9451547at2759"/>
<reference evidence="2 3" key="1">
    <citation type="submission" date="2015-10" db="EMBL/GenBank/DDBJ databases">
        <title>Full genome of DAOMC 229536 Phialocephala scopiformis, a fungal endophyte of spruce producing the potent anti-insectan compound rugulosin.</title>
        <authorList>
            <consortium name="DOE Joint Genome Institute"/>
            <person name="Walker A.K."/>
            <person name="Frasz S.L."/>
            <person name="Seifert K.A."/>
            <person name="Miller J.D."/>
            <person name="Mondo S.J."/>
            <person name="Labutti K."/>
            <person name="Lipzen A."/>
            <person name="Dockter R."/>
            <person name="Kennedy M."/>
            <person name="Grigoriev I.V."/>
            <person name="Spatafora J.W."/>
        </authorList>
    </citation>
    <scope>NUCLEOTIDE SEQUENCE [LARGE SCALE GENOMIC DNA]</scope>
    <source>
        <strain evidence="2 3">CBS 120377</strain>
    </source>
</reference>
<dbReference type="EMBL" id="KQ947429">
    <property type="protein sequence ID" value="KUJ10470.1"/>
    <property type="molecule type" value="Genomic_DNA"/>
</dbReference>
<protein>
    <submittedName>
        <fullName evidence="2">Uncharacterized protein</fullName>
    </submittedName>
</protein>
<keyword evidence="1" id="KW-0472">Membrane</keyword>
<gene>
    <name evidence="2" type="ORF">LY89DRAFT_675297</name>
</gene>
<dbReference type="AlphaFoldDB" id="A0A132BDG3"/>
<evidence type="ECO:0000313" key="2">
    <source>
        <dbReference type="EMBL" id="KUJ10470.1"/>
    </source>
</evidence>
<dbReference type="PANTHER" id="PTHR35043:SF7">
    <property type="entry name" value="TRANSCRIPTION FACTOR DOMAIN-CONTAINING PROTEIN"/>
    <property type="match status" value="1"/>
</dbReference>
<keyword evidence="1" id="KW-1133">Transmembrane helix</keyword>
<dbReference type="RefSeq" id="XP_018064825.1">
    <property type="nucleotide sequence ID" value="XM_018213497.1"/>
</dbReference>
<keyword evidence="3" id="KW-1185">Reference proteome</keyword>
<feature type="transmembrane region" description="Helical" evidence="1">
    <location>
        <begin position="49"/>
        <end position="71"/>
    </location>
</feature>
<organism evidence="2 3">
    <name type="scientific">Mollisia scopiformis</name>
    <name type="common">Conifer needle endophyte fungus</name>
    <name type="synonym">Phialocephala scopiformis</name>
    <dbReference type="NCBI Taxonomy" id="149040"/>
    <lineage>
        <taxon>Eukaryota</taxon>
        <taxon>Fungi</taxon>
        <taxon>Dikarya</taxon>
        <taxon>Ascomycota</taxon>
        <taxon>Pezizomycotina</taxon>
        <taxon>Leotiomycetes</taxon>
        <taxon>Helotiales</taxon>
        <taxon>Mollisiaceae</taxon>
        <taxon>Mollisia</taxon>
    </lineage>
</organism>
<dbReference type="Proteomes" id="UP000070700">
    <property type="component" value="Unassembled WGS sequence"/>
</dbReference>
<dbReference type="PANTHER" id="PTHR35043">
    <property type="entry name" value="TRANSCRIPTION FACTOR DOMAIN-CONTAINING PROTEIN"/>
    <property type="match status" value="1"/>
</dbReference>
<evidence type="ECO:0000256" key="1">
    <source>
        <dbReference type="SAM" id="Phobius"/>
    </source>
</evidence>
<dbReference type="KEGG" id="psco:LY89DRAFT_675297"/>
<dbReference type="GeneID" id="28823223"/>
<sequence>MTDKQGWTGGPSTRGTFDILWTCVSTLALCVWTAVHPNIPLLPSTKSSLLTRIGMMIVAIVFPEVIISSAWRQLRSSQWLRKEINRIAQNRQDNYAQYKALRGHYSPHTPRPTDDQSSQKALLPTFEFETVSGDTAFSPSTSYPIIDLKTGGTKRALRDSEVESKSLVWNSEQAFFAVMGGFAIENEYLDEKNIKVTLRRILTVNGVLQLAKLGLMPVIDPEDISERSKADNIAKIFVLSQIIWFALQVIGRLASKIPVTPLEIHTAVHVACTIIMYLLWMKKPYDVRGSVPLNNPDAKDIAALCNFYTIAAKLHAEAYIKYENARVAYWKDRVVRAANNLLDHDPPPNPPIKEVLTSSVHRYLSYATELHTSSKNAEEHVLVALAPSAQRGIEILRKHGHSSDHSINDLKWNLL</sequence>
<evidence type="ECO:0000313" key="3">
    <source>
        <dbReference type="Proteomes" id="UP000070700"/>
    </source>
</evidence>
<proteinExistence type="predicted"/>
<keyword evidence="1" id="KW-0812">Transmembrane</keyword>
<feature type="transmembrane region" description="Helical" evidence="1">
    <location>
        <begin position="19"/>
        <end position="37"/>
    </location>
</feature>
<name>A0A132BDG3_MOLSC</name>
<dbReference type="InParanoid" id="A0A132BDG3"/>